<reference evidence="1 2" key="1">
    <citation type="journal article" date="2016" name="Mol. Biol. Evol.">
        <title>Comparative Genomics of Early-Diverging Mushroom-Forming Fungi Provides Insights into the Origins of Lignocellulose Decay Capabilities.</title>
        <authorList>
            <person name="Nagy L.G."/>
            <person name="Riley R."/>
            <person name="Tritt A."/>
            <person name="Adam C."/>
            <person name="Daum C."/>
            <person name="Floudas D."/>
            <person name="Sun H."/>
            <person name="Yadav J.S."/>
            <person name="Pangilinan J."/>
            <person name="Larsson K.H."/>
            <person name="Matsuura K."/>
            <person name="Barry K."/>
            <person name="Labutti K."/>
            <person name="Kuo R."/>
            <person name="Ohm R.A."/>
            <person name="Bhattacharya S.S."/>
            <person name="Shirouzu T."/>
            <person name="Yoshinaga Y."/>
            <person name="Martin F.M."/>
            <person name="Grigoriev I.V."/>
            <person name="Hibbett D.S."/>
        </authorList>
    </citation>
    <scope>NUCLEOTIDE SEQUENCE [LARGE SCALE GENOMIC DNA]</scope>
    <source>
        <strain evidence="1 2">HHB12029</strain>
    </source>
</reference>
<accession>A0A165KXW4</accession>
<name>A0A165KXW4_EXIGL</name>
<sequence length="370" mass="41623">MPLIKFTNLLRRKNLGPRVVAVDLVLARSDDDVSGASNRAIAAAQAAEALAVNNLVTTTPNLRRITVRPYDFDRRRYASLTYLRLPHWVMDALGSFCNLEELSGISIGAAGRYTGDIGEDYDPDHFTESIPFNLGCLRSLRSLRDVEWLNADAGGSTSLSSTFEALRVLEIRTVDYIQTDSAWNTLLQMELPHLTDFGFQVIFLSNPNAVAFLRKHGRKLVRIAFEELFDSTACALDSVCPNLTELEFWRTLHEVNHAGVSRVIVNASTANSVRLHWQNLGHQTSALAMTKAYPKLKVLLNRNLNDWNEVDSEWQELSDTLRQEGVLLLNALEEAWRPRLSRRSHYSPLLWQDIRSTRGTLSDSDASNSP</sequence>
<evidence type="ECO:0000313" key="1">
    <source>
        <dbReference type="EMBL" id="KZV97063.1"/>
    </source>
</evidence>
<dbReference type="EMBL" id="KV425935">
    <property type="protein sequence ID" value="KZV97063.1"/>
    <property type="molecule type" value="Genomic_DNA"/>
</dbReference>
<gene>
    <name evidence="1" type="ORF">EXIGLDRAFT_704353</name>
</gene>
<dbReference type="InterPro" id="IPR032675">
    <property type="entry name" value="LRR_dom_sf"/>
</dbReference>
<dbReference type="Gene3D" id="3.80.10.10">
    <property type="entry name" value="Ribonuclease Inhibitor"/>
    <property type="match status" value="1"/>
</dbReference>
<dbReference type="AlphaFoldDB" id="A0A165KXW4"/>
<organism evidence="1 2">
    <name type="scientific">Exidia glandulosa HHB12029</name>
    <dbReference type="NCBI Taxonomy" id="1314781"/>
    <lineage>
        <taxon>Eukaryota</taxon>
        <taxon>Fungi</taxon>
        <taxon>Dikarya</taxon>
        <taxon>Basidiomycota</taxon>
        <taxon>Agaricomycotina</taxon>
        <taxon>Agaricomycetes</taxon>
        <taxon>Auriculariales</taxon>
        <taxon>Exidiaceae</taxon>
        <taxon>Exidia</taxon>
    </lineage>
</organism>
<protein>
    <recommendedName>
        <fullName evidence="3">RNI-like protein</fullName>
    </recommendedName>
</protein>
<keyword evidence="2" id="KW-1185">Reference proteome</keyword>
<evidence type="ECO:0008006" key="3">
    <source>
        <dbReference type="Google" id="ProtNLM"/>
    </source>
</evidence>
<evidence type="ECO:0000313" key="2">
    <source>
        <dbReference type="Proteomes" id="UP000077266"/>
    </source>
</evidence>
<dbReference type="InParanoid" id="A0A165KXW4"/>
<proteinExistence type="predicted"/>
<dbReference type="Proteomes" id="UP000077266">
    <property type="component" value="Unassembled WGS sequence"/>
</dbReference>